<dbReference type="EMBL" id="CAJOAZ010000098">
    <property type="protein sequence ID" value="CAF3530121.1"/>
    <property type="molecule type" value="Genomic_DNA"/>
</dbReference>
<dbReference type="AlphaFoldDB" id="A0A819K9D9"/>
<comment type="caution">
    <text evidence="4">The sequence shown here is derived from an EMBL/GenBank/DDBJ whole genome shotgun (WGS) entry which is preliminary data.</text>
</comment>
<evidence type="ECO:0000313" key="1">
    <source>
        <dbReference type="EMBL" id="CAF1133124.1"/>
    </source>
</evidence>
<reference evidence="4" key="1">
    <citation type="submission" date="2021-02" db="EMBL/GenBank/DDBJ databases">
        <authorList>
            <person name="Nowell W R."/>
        </authorList>
    </citation>
    <scope>NUCLEOTIDE SEQUENCE</scope>
</reference>
<evidence type="ECO:0000313" key="2">
    <source>
        <dbReference type="EMBL" id="CAF1433798.1"/>
    </source>
</evidence>
<dbReference type="Proteomes" id="UP000663881">
    <property type="component" value="Unassembled WGS sequence"/>
</dbReference>
<protein>
    <submittedName>
        <fullName evidence="4">Uncharacterized protein</fullName>
    </submittedName>
</protein>
<dbReference type="Proteomes" id="UP000663844">
    <property type="component" value="Unassembled WGS sequence"/>
</dbReference>
<dbReference type="EMBL" id="CAJNON010000239">
    <property type="protein sequence ID" value="CAF1133124.1"/>
    <property type="molecule type" value="Genomic_DNA"/>
</dbReference>
<gene>
    <name evidence="2" type="ORF">JYZ213_LOCUS39725</name>
    <name evidence="4" type="ORF">OKA104_LOCUS26511</name>
    <name evidence="3" type="ORF">OXD698_LOCUS2894</name>
    <name evidence="1" type="ORF">VCS650_LOCUS21848</name>
</gene>
<dbReference type="Proteomes" id="UP000663891">
    <property type="component" value="Unassembled WGS sequence"/>
</dbReference>
<evidence type="ECO:0000313" key="4">
    <source>
        <dbReference type="EMBL" id="CAF3943280.1"/>
    </source>
</evidence>
<sequence length="109" mass="11786">MYCSAQSSEDFDQFVAKRACVPFDGLCESSSECCGYNDPNSGHCVVCQAHGIFITYGRKRCGCDVTGSVTGDPAAGTILSDRCDGRDASKTRCRTKIAPPGHRYYRGKN</sequence>
<dbReference type="Proteomes" id="UP000663845">
    <property type="component" value="Unassembled WGS sequence"/>
</dbReference>
<evidence type="ECO:0000313" key="5">
    <source>
        <dbReference type="Proteomes" id="UP000663881"/>
    </source>
</evidence>
<dbReference type="OrthoDB" id="9970035at2759"/>
<evidence type="ECO:0000313" key="3">
    <source>
        <dbReference type="EMBL" id="CAF3530121.1"/>
    </source>
</evidence>
<name>A0A819K9D9_9BILA</name>
<accession>A0A819K9D9</accession>
<organism evidence="4 5">
    <name type="scientific">Adineta steineri</name>
    <dbReference type="NCBI Taxonomy" id="433720"/>
    <lineage>
        <taxon>Eukaryota</taxon>
        <taxon>Metazoa</taxon>
        <taxon>Spiralia</taxon>
        <taxon>Gnathifera</taxon>
        <taxon>Rotifera</taxon>
        <taxon>Eurotatoria</taxon>
        <taxon>Bdelloidea</taxon>
        <taxon>Adinetida</taxon>
        <taxon>Adinetidae</taxon>
        <taxon>Adineta</taxon>
    </lineage>
</organism>
<dbReference type="EMBL" id="CAJNOG010001336">
    <property type="protein sequence ID" value="CAF1433798.1"/>
    <property type="molecule type" value="Genomic_DNA"/>
</dbReference>
<dbReference type="EMBL" id="CAJOAY010002330">
    <property type="protein sequence ID" value="CAF3943280.1"/>
    <property type="molecule type" value="Genomic_DNA"/>
</dbReference>
<proteinExistence type="predicted"/>